<dbReference type="PANTHER" id="PTHR42852:SF6">
    <property type="entry name" value="THIOL:DISULFIDE INTERCHANGE PROTEIN DSBE"/>
    <property type="match status" value="1"/>
</dbReference>
<evidence type="ECO:0000313" key="9">
    <source>
        <dbReference type="Proteomes" id="UP000500791"/>
    </source>
</evidence>
<keyword evidence="9" id="KW-1185">Reference proteome</keyword>
<dbReference type="InterPro" id="IPR004799">
    <property type="entry name" value="Periplasmic_diS_OxRdtase_DsbE"/>
</dbReference>
<comment type="similarity">
    <text evidence="2">Belongs to the thioredoxin family. DsbE subfamily.</text>
</comment>
<evidence type="ECO:0000313" key="8">
    <source>
        <dbReference type="EMBL" id="QIK40309.1"/>
    </source>
</evidence>
<evidence type="ECO:0000256" key="5">
    <source>
        <dbReference type="ARBA" id="ARBA00023284"/>
    </source>
</evidence>
<dbReference type="GO" id="GO:0030288">
    <property type="term" value="C:outer membrane-bounded periplasmic space"/>
    <property type="evidence" value="ECO:0007669"/>
    <property type="project" value="InterPro"/>
</dbReference>
<dbReference type="SUPFAM" id="SSF52833">
    <property type="entry name" value="Thioredoxin-like"/>
    <property type="match status" value="1"/>
</dbReference>
<evidence type="ECO:0000256" key="1">
    <source>
        <dbReference type="ARBA" id="ARBA00004196"/>
    </source>
</evidence>
<dbReference type="Proteomes" id="UP000500791">
    <property type="component" value="Chromosome"/>
</dbReference>
<dbReference type="InterPro" id="IPR013766">
    <property type="entry name" value="Thioredoxin_domain"/>
</dbReference>
<evidence type="ECO:0000259" key="7">
    <source>
        <dbReference type="PROSITE" id="PS51352"/>
    </source>
</evidence>
<protein>
    <submittedName>
        <fullName evidence="8">DsbE family thiol:disulfide interchange protein</fullName>
    </submittedName>
</protein>
<accession>A0A6G7VJU6</accession>
<dbReference type="RefSeq" id="WP_166189628.1">
    <property type="nucleotide sequence ID" value="NZ_CP049811.1"/>
</dbReference>
<dbReference type="PROSITE" id="PS00194">
    <property type="entry name" value="THIOREDOXIN_1"/>
    <property type="match status" value="1"/>
</dbReference>
<feature type="domain" description="Thioredoxin" evidence="7">
    <location>
        <begin position="38"/>
        <end position="173"/>
    </location>
</feature>
<dbReference type="GO" id="GO:0015036">
    <property type="term" value="F:disulfide oxidoreductase activity"/>
    <property type="evidence" value="ECO:0007669"/>
    <property type="project" value="InterPro"/>
</dbReference>
<sequence>MAGKNLSPILIVPVLAAAVLGTFLWAMLRDNPDELPSQFIAQTAPPLDVEPFEGTLPDLGGEVMLVNFWASWCGPCRIEHPVLMDLAAEGIPIVGINYKDDPANARAFLDELGDPYEAIGADSTGRTGIDWGLYGVPETFVIDAEGRIVLRFPGPVTASALATRVRPAIEAAR</sequence>
<evidence type="ECO:0000256" key="4">
    <source>
        <dbReference type="ARBA" id="ARBA00023157"/>
    </source>
</evidence>
<dbReference type="InterPro" id="IPR013740">
    <property type="entry name" value="Redoxin"/>
</dbReference>
<keyword evidence="6" id="KW-1133">Transmembrane helix</keyword>
<organism evidence="8 9">
    <name type="scientific">Pontivivens nitratireducens</name>
    <dbReference type="NCBI Taxonomy" id="2758038"/>
    <lineage>
        <taxon>Bacteria</taxon>
        <taxon>Pseudomonadati</taxon>
        <taxon>Pseudomonadota</taxon>
        <taxon>Alphaproteobacteria</taxon>
        <taxon>Rhodobacterales</taxon>
        <taxon>Paracoccaceae</taxon>
        <taxon>Pontivivens</taxon>
    </lineage>
</organism>
<dbReference type="InterPro" id="IPR050553">
    <property type="entry name" value="Thioredoxin_ResA/DsbE_sf"/>
</dbReference>
<keyword evidence="6" id="KW-0812">Transmembrane</keyword>
<evidence type="ECO:0000256" key="2">
    <source>
        <dbReference type="ARBA" id="ARBA00007758"/>
    </source>
</evidence>
<evidence type="ECO:0000256" key="3">
    <source>
        <dbReference type="ARBA" id="ARBA00022748"/>
    </source>
</evidence>
<proteinExistence type="inferred from homology"/>
<dbReference type="GO" id="GO:0017004">
    <property type="term" value="P:cytochrome complex assembly"/>
    <property type="evidence" value="ECO:0007669"/>
    <property type="project" value="UniProtKB-KW"/>
</dbReference>
<keyword evidence="4" id="KW-1015">Disulfide bond</keyword>
<gene>
    <name evidence="8" type="ORF">G8E03_05740</name>
</gene>
<dbReference type="InterPro" id="IPR017937">
    <property type="entry name" value="Thioredoxin_CS"/>
</dbReference>
<dbReference type="NCBIfam" id="TIGR00385">
    <property type="entry name" value="dsbE"/>
    <property type="match status" value="1"/>
</dbReference>
<dbReference type="EMBL" id="CP049811">
    <property type="protein sequence ID" value="QIK40309.1"/>
    <property type="molecule type" value="Genomic_DNA"/>
</dbReference>
<comment type="subcellular location">
    <subcellularLocation>
        <location evidence="1">Cell envelope</location>
    </subcellularLocation>
</comment>
<dbReference type="AlphaFoldDB" id="A0A6G7VJU6"/>
<dbReference type="InterPro" id="IPR036249">
    <property type="entry name" value="Thioredoxin-like_sf"/>
</dbReference>
<dbReference type="PANTHER" id="PTHR42852">
    <property type="entry name" value="THIOL:DISULFIDE INTERCHANGE PROTEIN DSBE"/>
    <property type="match status" value="1"/>
</dbReference>
<keyword evidence="5" id="KW-0676">Redox-active center</keyword>
<dbReference type="PROSITE" id="PS51352">
    <property type="entry name" value="THIOREDOXIN_2"/>
    <property type="match status" value="1"/>
</dbReference>
<dbReference type="CDD" id="cd03010">
    <property type="entry name" value="TlpA_like_DsbE"/>
    <property type="match status" value="1"/>
</dbReference>
<dbReference type="Gene3D" id="3.40.30.10">
    <property type="entry name" value="Glutaredoxin"/>
    <property type="match status" value="1"/>
</dbReference>
<reference evidence="8 9" key="1">
    <citation type="submission" date="2020-03" db="EMBL/GenBank/DDBJ databases">
        <title>Complete genome sequence of Monaibacterium sp. ALG8 with diverse plasmids.</title>
        <authorList>
            <person name="Sun C."/>
        </authorList>
    </citation>
    <scope>NUCLEOTIDE SEQUENCE [LARGE SCALE GENOMIC DNA]</scope>
    <source>
        <strain evidence="8 9">ALG8</strain>
    </source>
</reference>
<keyword evidence="3" id="KW-0201">Cytochrome c-type biogenesis</keyword>
<evidence type="ECO:0000256" key="6">
    <source>
        <dbReference type="SAM" id="Phobius"/>
    </source>
</evidence>
<dbReference type="KEGG" id="mon:G8E03_05740"/>
<name>A0A6G7VJU6_9RHOB</name>
<feature type="transmembrane region" description="Helical" evidence="6">
    <location>
        <begin position="6"/>
        <end position="28"/>
    </location>
</feature>
<keyword evidence="6" id="KW-0472">Membrane</keyword>
<dbReference type="Pfam" id="PF08534">
    <property type="entry name" value="Redoxin"/>
    <property type="match status" value="1"/>
</dbReference>